<dbReference type="Proteomes" id="UP000663419">
    <property type="component" value="Chromosome 5"/>
</dbReference>
<reference evidence="1" key="1">
    <citation type="submission" date="2021-01" db="EMBL/GenBank/DDBJ databases">
        <title>Chromosome-level genome assembly of a human fungal pathogen reveals clustering of transcriptionally co-regulated genes.</title>
        <authorList>
            <person name="Voorhies M."/>
            <person name="Cohen S."/>
            <person name="Shea T.P."/>
            <person name="Petrus S."/>
            <person name="Munoz J.F."/>
            <person name="Poplawski S."/>
            <person name="Goldman W.E."/>
            <person name="Michael T."/>
            <person name="Cuomo C.A."/>
            <person name="Sil A."/>
            <person name="Beyhan S."/>
        </authorList>
    </citation>
    <scope>NUCLEOTIDE SEQUENCE</scope>
    <source>
        <strain evidence="1">H88</strain>
    </source>
</reference>
<name>A0A8A1LQF2_AJEC8</name>
<gene>
    <name evidence="1" type="ORF">I7I53_04303</name>
</gene>
<proteinExistence type="predicted"/>
<accession>A0A8A1LQF2</accession>
<evidence type="ECO:0000313" key="1">
    <source>
        <dbReference type="EMBL" id="QSS56159.1"/>
    </source>
</evidence>
<dbReference type="VEuPathDB" id="FungiDB:I7I53_04303"/>
<evidence type="ECO:0000313" key="2">
    <source>
        <dbReference type="Proteomes" id="UP000663419"/>
    </source>
</evidence>
<dbReference type="EMBL" id="CP069106">
    <property type="protein sequence ID" value="QSS56159.1"/>
    <property type="molecule type" value="Genomic_DNA"/>
</dbReference>
<protein>
    <submittedName>
        <fullName evidence="1">Uncharacterized protein</fullName>
    </submittedName>
</protein>
<dbReference type="AlphaFoldDB" id="A0A8A1LQF2"/>
<organism evidence="1 2">
    <name type="scientific">Ajellomyces capsulatus (strain H88)</name>
    <name type="common">Darling's disease fungus</name>
    <name type="synonym">Histoplasma capsulatum</name>
    <dbReference type="NCBI Taxonomy" id="544711"/>
    <lineage>
        <taxon>Eukaryota</taxon>
        <taxon>Fungi</taxon>
        <taxon>Dikarya</taxon>
        <taxon>Ascomycota</taxon>
        <taxon>Pezizomycotina</taxon>
        <taxon>Eurotiomycetes</taxon>
        <taxon>Eurotiomycetidae</taxon>
        <taxon>Onygenales</taxon>
        <taxon>Ajellomycetaceae</taxon>
        <taxon>Histoplasma</taxon>
    </lineage>
</organism>
<sequence length="74" mass="8644">MRENPCVGGAAVDRGGAPLRNRCFARNKLSLKRERFSETLVWNSGVYDNLPQLDEIIWSVRCRRKNEISLRMRH</sequence>